<dbReference type="PROSITE" id="PS00018">
    <property type="entry name" value="EF_HAND_1"/>
    <property type="match status" value="3"/>
</dbReference>
<protein>
    <recommendedName>
        <fullName evidence="4">EF-hand domain-containing protein</fullName>
    </recommendedName>
</protein>
<dbReference type="FunFam" id="1.10.238.10:FF:000178">
    <property type="entry name" value="Calmodulin-2 A"/>
    <property type="match status" value="1"/>
</dbReference>
<evidence type="ECO:0000256" key="1">
    <source>
        <dbReference type="ARBA" id="ARBA00022737"/>
    </source>
</evidence>
<dbReference type="GO" id="GO:0043226">
    <property type="term" value="C:organelle"/>
    <property type="evidence" value="ECO:0007669"/>
    <property type="project" value="UniProtKB-ARBA"/>
</dbReference>
<dbReference type="Gene3D" id="1.10.238.10">
    <property type="entry name" value="EF-hand"/>
    <property type="match status" value="2"/>
</dbReference>
<dbReference type="CDD" id="cd00051">
    <property type="entry name" value="EFh"/>
    <property type="match status" value="2"/>
</dbReference>
<keyword evidence="2" id="KW-0106">Calcium</keyword>
<dbReference type="InterPro" id="IPR002048">
    <property type="entry name" value="EF_hand_dom"/>
</dbReference>
<feature type="region of interest" description="Disordered" evidence="3">
    <location>
        <begin position="23"/>
        <end position="48"/>
    </location>
</feature>
<evidence type="ECO:0000259" key="4">
    <source>
        <dbReference type="PROSITE" id="PS50222"/>
    </source>
</evidence>
<dbReference type="OrthoDB" id="26525at2759"/>
<feature type="domain" description="EF-hand" evidence="4">
    <location>
        <begin position="152"/>
        <end position="182"/>
    </location>
</feature>
<dbReference type="AlphaFoldDB" id="A0A834Y8S8"/>
<evidence type="ECO:0000256" key="2">
    <source>
        <dbReference type="ARBA" id="ARBA00022837"/>
    </source>
</evidence>
<feature type="domain" description="EF-hand" evidence="4">
    <location>
        <begin position="46"/>
        <end position="81"/>
    </location>
</feature>
<dbReference type="OMA" id="MASKWFT"/>
<dbReference type="EMBL" id="JABCRI010000323">
    <property type="protein sequence ID" value="KAF8370038.1"/>
    <property type="molecule type" value="Genomic_DNA"/>
</dbReference>
<dbReference type="PROSITE" id="PS50222">
    <property type="entry name" value="EF_HAND_2"/>
    <property type="match status" value="3"/>
</dbReference>
<organism evidence="5 6">
    <name type="scientific">Tetracentron sinense</name>
    <name type="common">Spur-leaf</name>
    <dbReference type="NCBI Taxonomy" id="13715"/>
    <lineage>
        <taxon>Eukaryota</taxon>
        <taxon>Viridiplantae</taxon>
        <taxon>Streptophyta</taxon>
        <taxon>Embryophyta</taxon>
        <taxon>Tracheophyta</taxon>
        <taxon>Spermatophyta</taxon>
        <taxon>Magnoliopsida</taxon>
        <taxon>Trochodendrales</taxon>
        <taxon>Trochodendraceae</taxon>
        <taxon>Tetracentron</taxon>
    </lineage>
</organism>
<dbReference type="PANTHER" id="PTHR23050">
    <property type="entry name" value="CALCIUM BINDING PROTEIN"/>
    <property type="match status" value="1"/>
</dbReference>
<dbReference type="InterPro" id="IPR011992">
    <property type="entry name" value="EF-hand-dom_pair"/>
</dbReference>
<dbReference type="SMART" id="SM00054">
    <property type="entry name" value="EFh"/>
    <property type="match status" value="4"/>
</dbReference>
<accession>A0A834Y8S8</accession>
<dbReference type="SUPFAM" id="SSF47473">
    <property type="entry name" value="EF-hand"/>
    <property type="match status" value="1"/>
</dbReference>
<dbReference type="InterPro" id="IPR018247">
    <property type="entry name" value="EF_Hand_1_Ca_BS"/>
</dbReference>
<sequence>MATTSVSKPSKWFSNKTLKLTLPHRTRSKSDSPLFPTSPLPPKDGTREDELRQVLKHLDSDGDGKISTEELKAYFASVGEDMSHDEAQGLISDLDRDGDNLLDFEDFVRLMERDEEDEDLRRAFEMYEVEKGSGFITPKGLQRMLNRLGDPKSHEECVAMIKVFDLDGNGVLDFHEFHQMMA</sequence>
<feature type="domain" description="EF-hand" evidence="4">
    <location>
        <begin position="82"/>
        <end position="117"/>
    </location>
</feature>
<gene>
    <name evidence="5" type="ORF">HHK36_031936</name>
</gene>
<name>A0A834Y8S8_TETSI</name>
<dbReference type="GO" id="GO:0005509">
    <property type="term" value="F:calcium ion binding"/>
    <property type="evidence" value="ECO:0007669"/>
    <property type="project" value="InterPro"/>
</dbReference>
<comment type="caution">
    <text evidence="5">The sequence shown here is derived from an EMBL/GenBank/DDBJ whole genome shotgun (WGS) entry which is preliminary data.</text>
</comment>
<dbReference type="Proteomes" id="UP000655225">
    <property type="component" value="Unassembled WGS sequence"/>
</dbReference>
<evidence type="ECO:0000256" key="3">
    <source>
        <dbReference type="SAM" id="MobiDB-lite"/>
    </source>
</evidence>
<dbReference type="Pfam" id="PF13499">
    <property type="entry name" value="EF-hand_7"/>
    <property type="match status" value="2"/>
</dbReference>
<reference evidence="5 6" key="1">
    <citation type="submission" date="2020-04" db="EMBL/GenBank/DDBJ databases">
        <title>Plant Genome Project.</title>
        <authorList>
            <person name="Zhang R.-G."/>
        </authorList>
    </citation>
    <scope>NUCLEOTIDE SEQUENCE [LARGE SCALE GENOMIC DNA]</scope>
    <source>
        <strain evidence="5">YNK0</strain>
        <tissue evidence="5">Leaf</tissue>
    </source>
</reference>
<keyword evidence="6" id="KW-1185">Reference proteome</keyword>
<keyword evidence="1" id="KW-0677">Repeat</keyword>
<proteinExistence type="predicted"/>
<evidence type="ECO:0000313" key="6">
    <source>
        <dbReference type="Proteomes" id="UP000655225"/>
    </source>
</evidence>
<dbReference type="InterPro" id="IPR050145">
    <property type="entry name" value="Centrin_CML-like"/>
</dbReference>
<evidence type="ECO:0000313" key="5">
    <source>
        <dbReference type="EMBL" id="KAF8370038.1"/>
    </source>
</evidence>